<protein>
    <submittedName>
        <fullName evidence="3">SAM domain and HD domain-containing 1</fullName>
    </submittedName>
</protein>
<sequence>MELMDTSSEPPKKRSFSQFDSPDRKMVKSRNQTPSDNAADVPYQIFNDPIHGFIKVHPLLVKIIHTPQFQRLKDIKQLGICYWVFPGASHNRFEHCLGTAHLCGKLIDTLCDQHRGKIEITEPESLCVKIAGLCHDLGHGPFSHFFDGVYIPRAKPGFQWKHEQASCDLFEFMMASNPGLAESFEEFGLGREEIDFIKELILGKDPENDTVTRICRWTGKPKWFLYEIVSNKRTGIDCDKFDYFARDCANVGVSSNFDYRRYFENVRILPIDDRLQICVREKEVFNLYELFHTRWSLHHRVYQHKTQAPIHDLLLKAFLKVDKIFRISESVTDMKRYTVLTDSIMYDILRNESADSRVLEAQELLLKIQRRELYKFCGQTQPGSETDCPSESEIANELASISGALKLKAEQIFVSIVNIHFGMGDKDPVDAVVFYNKSYQPLKVRKDQVSQILPQKFHERYVRVYAKSREDSEPIQRCFEAWCSDKGYPVPHTVLHGDCTGYFSPAFKLNQGPKHGVGTATPRSLNGEFNKIQNS</sequence>
<proteinExistence type="inferred from homology"/>
<dbReference type="GO" id="GO:0005634">
    <property type="term" value="C:nucleus"/>
    <property type="evidence" value="ECO:0007669"/>
    <property type="project" value="TreeGrafter"/>
</dbReference>
<dbReference type="OrthoDB" id="6020396at2759"/>
<organism evidence="3 4">
    <name type="scientific">Paramuricea clavata</name>
    <name type="common">Red gorgonian</name>
    <name type="synonym">Violescent sea-whip</name>
    <dbReference type="NCBI Taxonomy" id="317549"/>
    <lineage>
        <taxon>Eukaryota</taxon>
        <taxon>Metazoa</taxon>
        <taxon>Cnidaria</taxon>
        <taxon>Anthozoa</taxon>
        <taxon>Octocorallia</taxon>
        <taxon>Malacalcyonacea</taxon>
        <taxon>Plexauridae</taxon>
        <taxon>Paramuricea</taxon>
    </lineage>
</organism>
<dbReference type="Gene3D" id="1.10.3210.10">
    <property type="entry name" value="Hypothetical protein af1432"/>
    <property type="match status" value="1"/>
</dbReference>
<gene>
    <name evidence="3" type="ORF">PACLA_8A009790</name>
</gene>
<reference evidence="3" key="1">
    <citation type="submission" date="2020-04" db="EMBL/GenBank/DDBJ databases">
        <authorList>
            <person name="Alioto T."/>
            <person name="Alioto T."/>
            <person name="Gomez Garrido J."/>
        </authorList>
    </citation>
    <scope>NUCLEOTIDE SEQUENCE</scope>
    <source>
        <strain evidence="3">A484AB</strain>
    </source>
</reference>
<dbReference type="EMBL" id="CACRXK020000571">
    <property type="protein sequence ID" value="CAB3983065.1"/>
    <property type="molecule type" value="Genomic_DNA"/>
</dbReference>
<dbReference type="InterPro" id="IPR006674">
    <property type="entry name" value="HD_domain"/>
</dbReference>
<dbReference type="InterPro" id="IPR003607">
    <property type="entry name" value="HD/PDEase_dom"/>
</dbReference>
<keyword evidence="4" id="KW-1185">Reference proteome</keyword>
<dbReference type="Gene3D" id="3.30.70.2760">
    <property type="match status" value="1"/>
</dbReference>
<dbReference type="GO" id="GO:0006203">
    <property type="term" value="P:dGTP catabolic process"/>
    <property type="evidence" value="ECO:0007669"/>
    <property type="project" value="TreeGrafter"/>
</dbReference>
<dbReference type="Proteomes" id="UP001152795">
    <property type="component" value="Unassembled WGS sequence"/>
</dbReference>
<evidence type="ECO:0000256" key="2">
    <source>
        <dbReference type="SAM" id="MobiDB-lite"/>
    </source>
</evidence>
<evidence type="ECO:0000256" key="1">
    <source>
        <dbReference type="ARBA" id="ARBA00005776"/>
    </source>
</evidence>
<dbReference type="SUPFAM" id="SSF109604">
    <property type="entry name" value="HD-domain/PDEase-like"/>
    <property type="match status" value="1"/>
</dbReference>
<dbReference type="SMART" id="SM00471">
    <property type="entry name" value="HDc"/>
    <property type="match status" value="1"/>
</dbReference>
<dbReference type="GO" id="GO:0008832">
    <property type="term" value="F:dGTPase activity"/>
    <property type="evidence" value="ECO:0007669"/>
    <property type="project" value="TreeGrafter"/>
</dbReference>
<dbReference type="InterPro" id="IPR050135">
    <property type="entry name" value="dGTPase-like"/>
</dbReference>
<accession>A0A6S7FTY3</accession>
<feature type="region of interest" description="Disordered" evidence="2">
    <location>
        <begin position="1"/>
        <end position="39"/>
    </location>
</feature>
<comment type="similarity">
    <text evidence="1">Belongs to the SAMHD1 family.</text>
</comment>
<evidence type="ECO:0000313" key="4">
    <source>
        <dbReference type="Proteomes" id="UP001152795"/>
    </source>
</evidence>
<dbReference type="CDD" id="cd00077">
    <property type="entry name" value="HDc"/>
    <property type="match status" value="1"/>
</dbReference>
<dbReference type="PANTHER" id="PTHR11373:SF4">
    <property type="entry name" value="DEOXYNUCLEOSIDE TRIPHOSPHATE TRIPHOSPHOHYDROLASE SAMHD1"/>
    <property type="match status" value="1"/>
</dbReference>
<evidence type="ECO:0000313" key="3">
    <source>
        <dbReference type="EMBL" id="CAB3983065.1"/>
    </source>
</evidence>
<dbReference type="AlphaFoldDB" id="A0A6S7FTY3"/>
<dbReference type="Pfam" id="PF01966">
    <property type="entry name" value="HD"/>
    <property type="match status" value="1"/>
</dbReference>
<name>A0A6S7FTY3_PARCT</name>
<comment type="caution">
    <text evidence="3">The sequence shown here is derived from an EMBL/GenBank/DDBJ whole genome shotgun (WGS) entry which is preliminary data.</text>
</comment>
<dbReference type="PANTHER" id="PTHR11373">
    <property type="entry name" value="DEOXYNUCLEOSIDE TRIPHOSPHATE TRIPHOSPHOHYDROLASE"/>
    <property type="match status" value="1"/>
</dbReference>